<reference evidence="2 3" key="2">
    <citation type="journal article" date="2012" name="PLoS Pathog.">
        <title>Diverse lifestyles and strategies of plant pathogenesis encoded in the genomes of eighteen Dothideomycetes fungi.</title>
        <authorList>
            <person name="Ohm R.A."/>
            <person name="Feau N."/>
            <person name="Henrissat B."/>
            <person name="Schoch C.L."/>
            <person name="Horwitz B.A."/>
            <person name="Barry K.W."/>
            <person name="Condon B.J."/>
            <person name="Copeland A.C."/>
            <person name="Dhillon B."/>
            <person name="Glaser F."/>
            <person name="Hesse C.N."/>
            <person name="Kosti I."/>
            <person name="LaButti K."/>
            <person name="Lindquist E.A."/>
            <person name="Lucas S."/>
            <person name="Salamov A.A."/>
            <person name="Bradshaw R.E."/>
            <person name="Ciuffetti L."/>
            <person name="Hamelin R.C."/>
            <person name="Kema G.H.J."/>
            <person name="Lawrence C."/>
            <person name="Scott J.A."/>
            <person name="Spatafora J.W."/>
            <person name="Turgeon B.G."/>
            <person name="de Wit P.J.G.M."/>
            <person name="Zhong S."/>
            <person name="Goodwin S.B."/>
            <person name="Grigoriev I.V."/>
        </authorList>
    </citation>
    <scope>NUCLEOTIDE SEQUENCE [LARGE SCALE GENOMIC DNA]</scope>
    <source>
        <strain evidence="3">NZE10 / CBS 128990</strain>
    </source>
</reference>
<evidence type="ECO:0000256" key="1">
    <source>
        <dbReference type="SAM" id="MobiDB-lite"/>
    </source>
</evidence>
<keyword evidence="3" id="KW-1185">Reference proteome</keyword>
<name>N1PPH8_DOTSN</name>
<dbReference type="AlphaFoldDB" id="N1PPH8"/>
<dbReference type="HOGENOM" id="CLU_1384135_0_0_1"/>
<dbReference type="eggNOG" id="ENOG502R0T8">
    <property type="taxonomic scope" value="Eukaryota"/>
</dbReference>
<accession>N1PPH8</accession>
<feature type="region of interest" description="Disordered" evidence="1">
    <location>
        <begin position="1"/>
        <end position="197"/>
    </location>
</feature>
<protein>
    <submittedName>
        <fullName evidence="2">Uncharacterized protein</fullName>
    </submittedName>
</protein>
<dbReference type="OrthoDB" id="3634152at2759"/>
<gene>
    <name evidence="2" type="ORF">DOTSEDRAFT_71105</name>
</gene>
<dbReference type="OMA" id="DAPNACD"/>
<feature type="compositionally biased region" description="Polar residues" evidence="1">
    <location>
        <begin position="46"/>
        <end position="65"/>
    </location>
</feature>
<evidence type="ECO:0000313" key="2">
    <source>
        <dbReference type="EMBL" id="EME45287.1"/>
    </source>
</evidence>
<reference evidence="3" key="1">
    <citation type="journal article" date="2012" name="PLoS Genet.">
        <title>The genomes of the fungal plant pathogens Cladosporium fulvum and Dothistroma septosporum reveal adaptation to different hosts and lifestyles but also signatures of common ancestry.</title>
        <authorList>
            <person name="de Wit P.J.G.M."/>
            <person name="van der Burgt A."/>
            <person name="Oekmen B."/>
            <person name="Stergiopoulos I."/>
            <person name="Abd-Elsalam K.A."/>
            <person name="Aerts A.L."/>
            <person name="Bahkali A.H."/>
            <person name="Beenen H.G."/>
            <person name="Chettri P."/>
            <person name="Cox M.P."/>
            <person name="Datema E."/>
            <person name="de Vries R.P."/>
            <person name="Dhillon B."/>
            <person name="Ganley A.R."/>
            <person name="Griffiths S.A."/>
            <person name="Guo Y."/>
            <person name="Hamelin R.C."/>
            <person name="Henrissat B."/>
            <person name="Kabir M.S."/>
            <person name="Jashni M.K."/>
            <person name="Kema G."/>
            <person name="Klaubauf S."/>
            <person name="Lapidus A."/>
            <person name="Levasseur A."/>
            <person name="Lindquist E."/>
            <person name="Mehrabi R."/>
            <person name="Ohm R.A."/>
            <person name="Owen T.J."/>
            <person name="Salamov A."/>
            <person name="Schwelm A."/>
            <person name="Schijlen E."/>
            <person name="Sun H."/>
            <person name="van den Burg H.A."/>
            <person name="van Ham R.C.H.J."/>
            <person name="Zhang S."/>
            <person name="Goodwin S.B."/>
            <person name="Grigoriev I.V."/>
            <person name="Collemare J."/>
            <person name="Bradshaw R.E."/>
        </authorList>
    </citation>
    <scope>NUCLEOTIDE SEQUENCE [LARGE SCALE GENOMIC DNA]</scope>
    <source>
        <strain evidence="3">NZE10 / CBS 128990</strain>
    </source>
</reference>
<proteinExistence type="predicted"/>
<dbReference type="EMBL" id="KB446538">
    <property type="protein sequence ID" value="EME45287.1"/>
    <property type="molecule type" value="Genomic_DNA"/>
</dbReference>
<feature type="compositionally biased region" description="Polar residues" evidence="1">
    <location>
        <begin position="1"/>
        <end position="19"/>
    </location>
</feature>
<feature type="compositionally biased region" description="Basic and acidic residues" evidence="1">
    <location>
        <begin position="179"/>
        <end position="197"/>
    </location>
</feature>
<dbReference type="Proteomes" id="UP000016933">
    <property type="component" value="Unassembled WGS sequence"/>
</dbReference>
<organism evidence="2 3">
    <name type="scientific">Dothistroma septosporum (strain NZE10 / CBS 128990)</name>
    <name type="common">Red band needle blight fungus</name>
    <name type="synonym">Mycosphaerella pini</name>
    <dbReference type="NCBI Taxonomy" id="675120"/>
    <lineage>
        <taxon>Eukaryota</taxon>
        <taxon>Fungi</taxon>
        <taxon>Dikarya</taxon>
        <taxon>Ascomycota</taxon>
        <taxon>Pezizomycotina</taxon>
        <taxon>Dothideomycetes</taxon>
        <taxon>Dothideomycetidae</taxon>
        <taxon>Mycosphaerellales</taxon>
        <taxon>Mycosphaerellaceae</taxon>
        <taxon>Dothistroma</taxon>
    </lineage>
</organism>
<sequence length="197" mass="21219">MPTPGSTPHTDAATSSSAAERQALPTSWAVRTNSVAGSGRKDSTSDRTSANLVTSPTESVASSWRTGMPTPYETPGYMPSTSNGLVRPIQAPIKIPDSSRHGITPPGTTLGRSSEVDDYSPVEALPGTMSARRVQQPSNTRRRTPKDAPNACDLDETEQPTSKLGSRMKATLRGWFKKSSTDDSNFERIGDRHWSDE</sequence>
<evidence type="ECO:0000313" key="3">
    <source>
        <dbReference type="Proteomes" id="UP000016933"/>
    </source>
</evidence>